<name>A0A067S5P2_GALM3</name>
<evidence type="ECO:0000313" key="1">
    <source>
        <dbReference type="EMBL" id="KDR65197.1"/>
    </source>
</evidence>
<accession>A0A067S5P2</accession>
<keyword evidence="2" id="KW-1185">Reference proteome</keyword>
<evidence type="ECO:0008006" key="3">
    <source>
        <dbReference type="Google" id="ProtNLM"/>
    </source>
</evidence>
<dbReference type="HOGENOM" id="CLU_165193_1_0_1"/>
<dbReference type="Gene3D" id="3.10.10.10">
    <property type="entry name" value="HIV Type 1 Reverse Transcriptase, subunit A, domain 1"/>
    <property type="match status" value="1"/>
</dbReference>
<protein>
    <recommendedName>
        <fullName evidence="3">Reverse transcriptase domain-containing protein</fullName>
    </recommendedName>
</protein>
<dbReference type="EMBL" id="KL142479">
    <property type="protein sequence ID" value="KDR65197.1"/>
    <property type="molecule type" value="Genomic_DNA"/>
</dbReference>
<sequence length="83" mass="9622">MLKSHEKAFAFDGRLGHHPSKVNIRTKKDQIPISMLMYGTSPEKRRIIEEQLDKWFELEVIEPSSSPWGAPVVIAYRNGKPRF</sequence>
<evidence type="ECO:0000313" key="2">
    <source>
        <dbReference type="Proteomes" id="UP000027222"/>
    </source>
</evidence>
<reference evidence="2" key="1">
    <citation type="journal article" date="2014" name="Proc. Natl. Acad. Sci. U.S.A.">
        <title>Extensive sampling of basidiomycete genomes demonstrates inadequacy of the white-rot/brown-rot paradigm for wood decay fungi.</title>
        <authorList>
            <person name="Riley R."/>
            <person name="Salamov A.A."/>
            <person name="Brown D.W."/>
            <person name="Nagy L.G."/>
            <person name="Floudas D."/>
            <person name="Held B.W."/>
            <person name="Levasseur A."/>
            <person name="Lombard V."/>
            <person name="Morin E."/>
            <person name="Otillar R."/>
            <person name="Lindquist E.A."/>
            <person name="Sun H."/>
            <person name="LaButti K.M."/>
            <person name="Schmutz J."/>
            <person name="Jabbour D."/>
            <person name="Luo H."/>
            <person name="Baker S.E."/>
            <person name="Pisabarro A.G."/>
            <person name="Walton J.D."/>
            <person name="Blanchette R.A."/>
            <person name="Henrissat B."/>
            <person name="Martin F."/>
            <person name="Cullen D."/>
            <person name="Hibbett D.S."/>
            <person name="Grigoriev I.V."/>
        </authorList>
    </citation>
    <scope>NUCLEOTIDE SEQUENCE [LARGE SCALE GENOMIC DNA]</scope>
    <source>
        <strain evidence="2">CBS 339.88</strain>
    </source>
</reference>
<dbReference type="AlphaFoldDB" id="A0A067S5P2"/>
<dbReference type="STRING" id="685588.A0A067S5P2"/>
<dbReference type="OrthoDB" id="6776860at2759"/>
<organism evidence="1 2">
    <name type="scientific">Galerina marginata (strain CBS 339.88)</name>
    <dbReference type="NCBI Taxonomy" id="685588"/>
    <lineage>
        <taxon>Eukaryota</taxon>
        <taxon>Fungi</taxon>
        <taxon>Dikarya</taxon>
        <taxon>Basidiomycota</taxon>
        <taxon>Agaricomycotina</taxon>
        <taxon>Agaricomycetes</taxon>
        <taxon>Agaricomycetidae</taxon>
        <taxon>Agaricales</taxon>
        <taxon>Agaricineae</taxon>
        <taxon>Strophariaceae</taxon>
        <taxon>Galerina</taxon>
    </lineage>
</organism>
<proteinExistence type="predicted"/>
<dbReference type="Proteomes" id="UP000027222">
    <property type="component" value="Unassembled WGS sequence"/>
</dbReference>
<dbReference type="InterPro" id="IPR043502">
    <property type="entry name" value="DNA/RNA_pol_sf"/>
</dbReference>
<dbReference type="SUPFAM" id="SSF56672">
    <property type="entry name" value="DNA/RNA polymerases"/>
    <property type="match status" value="1"/>
</dbReference>
<gene>
    <name evidence="1" type="ORF">GALMADRAFT_39771</name>
</gene>
<feature type="non-terminal residue" evidence="1">
    <location>
        <position position="83"/>
    </location>
</feature>